<dbReference type="RefSeq" id="WP_065128818.1">
    <property type="nucleotide sequence ID" value="NZ_KQ758903.1"/>
</dbReference>
<dbReference type="PANTHER" id="PTHR34387:SF2">
    <property type="entry name" value="SLR1258 PROTEIN"/>
    <property type="match status" value="1"/>
</dbReference>
<dbReference type="STRING" id="1217799.DEALK_08530"/>
<dbReference type="InterPro" id="IPR052022">
    <property type="entry name" value="26kDa_periplasmic_antigen"/>
</dbReference>
<keyword evidence="2" id="KW-1185">Reference proteome</keyword>
<name>A0A0W0GHG8_9CHLR</name>
<dbReference type="AlphaFoldDB" id="A0A0W0GHG8"/>
<dbReference type="Gene3D" id="3.30.70.2970">
    <property type="entry name" value="Protein of unknown function (DUF541), domain 2"/>
    <property type="match status" value="1"/>
</dbReference>
<dbReference type="Pfam" id="PF04402">
    <property type="entry name" value="SIMPL"/>
    <property type="match status" value="1"/>
</dbReference>
<evidence type="ECO:0000313" key="2">
    <source>
        <dbReference type="Proteomes" id="UP000053947"/>
    </source>
</evidence>
<comment type="caution">
    <text evidence="1">The sequence shown here is derived from an EMBL/GenBank/DDBJ whole genome shotgun (WGS) entry which is preliminary data.</text>
</comment>
<accession>A0A0W0GHG8</accession>
<evidence type="ECO:0000313" key="1">
    <source>
        <dbReference type="EMBL" id="KTB48008.1"/>
    </source>
</evidence>
<dbReference type="GO" id="GO:0006974">
    <property type="term" value="P:DNA damage response"/>
    <property type="evidence" value="ECO:0007669"/>
    <property type="project" value="TreeGrafter"/>
</dbReference>
<organism evidence="1 2">
    <name type="scientific">Dehalogenimonas alkenigignens</name>
    <dbReference type="NCBI Taxonomy" id="1217799"/>
    <lineage>
        <taxon>Bacteria</taxon>
        <taxon>Bacillati</taxon>
        <taxon>Chloroflexota</taxon>
        <taxon>Dehalococcoidia</taxon>
        <taxon>Dehalococcoidales</taxon>
        <taxon>Dehalococcoidaceae</taxon>
        <taxon>Dehalogenimonas</taxon>
    </lineage>
</organism>
<reference evidence="1 2" key="1">
    <citation type="submission" date="2015-06" db="EMBL/GenBank/DDBJ databases">
        <title>Genome sequence of the organohalide-respiring Dehalogenimonas alkenigignens type strain (IP3-3T).</title>
        <authorList>
            <person name="Key T.A."/>
            <person name="Richmond D.P."/>
            <person name="Bowman K.S."/>
            <person name="Cho Y.-J."/>
            <person name="Chun J."/>
            <person name="da Costa M.S."/>
            <person name="Rainey F.A."/>
            <person name="Moe W.M."/>
        </authorList>
    </citation>
    <scope>NUCLEOTIDE SEQUENCE [LARGE SCALE GENOMIC DNA]</scope>
    <source>
        <strain evidence="1 2">IP3-3</strain>
    </source>
</reference>
<dbReference type="PANTHER" id="PTHR34387">
    <property type="entry name" value="SLR1258 PROTEIN"/>
    <property type="match status" value="1"/>
</dbReference>
<evidence type="ECO:0008006" key="3">
    <source>
        <dbReference type="Google" id="ProtNLM"/>
    </source>
</evidence>
<dbReference type="EMBL" id="LFDV01000002">
    <property type="protein sequence ID" value="KTB48008.1"/>
    <property type="molecule type" value="Genomic_DNA"/>
</dbReference>
<dbReference type="Gene3D" id="3.30.110.170">
    <property type="entry name" value="Protein of unknown function (DUF541), domain 1"/>
    <property type="match status" value="1"/>
</dbReference>
<sequence>MKKGAIIAVSAIMVIALGIGAMGFTAAQSGNLINTTQQVGIWVNGEGKVTVTPDTANLSLGVQVEDATLAAANQKAASAMDALVAALKAQGVAEKDIKTQGFNIYPVYDYDKETGRSTIRAYQVSNTVEVKVRVVANAGKVIDAAVAAAGNAVRVNTIYFSVDNTAAAMDQARELALLDAKAKAEQIARVTGVSLGSVSFVSDSTYGGGRVTPPMAIDSKAGAEGSVTPVLAGESEIVVTVQVIYNIN</sequence>
<proteinExistence type="predicted"/>
<protein>
    <recommendedName>
        <fullName evidence="3">Periplasmic immunogenic protein</fullName>
    </recommendedName>
</protein>
<gene>
    <name evidence="1" type="ORF">DEALK_08530</name>
</gene>
<dbReference type="InterPro" id="IPR007497">
    <property type="entry name" value="SIMPL/DUF541"/>
</dbReference>
<dbReference type="Proteomes" id="UP000053947">
    <property type="component" value="Unassembled WGS sequence"/>
</dbReference>